<protein>
    <submittedName>
        <fullName evidence="1">Uncharacterized protein</fullName>
    </submittedName>
</protein>
<dbReference type="HOGENOM" id="CLU_3381267_0_0_9"/>
<evidence type="ECO:0000313" key="1">
    <source>
        <dbReference type="EMBL" id="EDP13344.1"/>
    </source>
</evidence>
<dbReference type="AlphaFoldDB" id="A8S2R5"/>
<gene>
    <name evidence="1" type="ORF">CLOBOL_06383</name>
</gene>
<comment type="caution">
    <text evidence="1">The sequence shown here is derived from an EMBL/GenBank/DDBJ whole genome shotgun (WGS) entry which is preliminary data.</text>
</comment>
<evidence type="ECO:0000313" key="2">
    <source>
        <dbReference type="Proteomes" id="UP000005396"/>
    </source>
</evidence>
<dbReference type="Proteomes" id="UP000005396">
    <property type="component" value="Unassembled WGS sequence"/>
</dbReference>
<accession>A8S2R5</accession>
<name>A8S2R5_ENTBW</name>
<proteinExistence type="predicted"/>
<reference evidence="1 2" key="2">
    <citation type="submission" date="2007-09" db="EMBL/GenBank/DDBJ databases">
        <title>Draft genome sequence of Clostridium bolteae (ATCC BAA-613).</title>
        <authorList>
            <person name="Sudarsanam P."/>
            <person name="Ley R."/>
            <person name="Guruge J."/>
            <person name="Turnbaugh P.J."/>
            <person name="Mahowald M."/>
            <person name="Liep D."/>
            <person name="Gordon J."/>
        </authorList>
    </citation>
    <scope>NUCLEOTIDE SEQUENCE [LARGE SCALE GENOMIC DNA]</scope>
    <source>
        <strain evidence="2">ATCC BAA-613 / DSM 15670 / CCUG 46953 / JCM 12243 / WAL 16351</strain>
    </source>
</reference>
<organism evidence="1 2">
    <name type="scientific">Enterocloster bolteae (strain ATCC BAA-613 / DSM 15670 / CCUG 46953 / JCM 12243 / WAL 16351)</name>
    <name type="common">Clostridium bolteae</name>
    <dbReference type="NCBI Taxonomy" id="411902"/>
    <lineage>
        <taxon>Bacteria</taxon>
        <taxon>Bacillati</taxon>
        <taxon>Bacillota</taxon>
        <taxon>Clostridia</taxon>
        <taxon>Lachnospirales</taxon>
        <taxon>Lachnospiraceae</taxon>
        <taxon>Enterocloster</taxon>
    </lineage>
</organism>
<dbReference type="EMBL" id="ABCC02000050">
    <property type="protein sequence ID" value="EDP13344.1"/>
    <property type="molecule type" value="Genomic_DNA"/>
</dbReference>
<dbReference type="PaxDb" id="411902-CLOBOL_06383"/>
<sequence length="33" mass="3915">MDIKALKYRVFILIQIQRTVQFKITKMEAGFIA</sequence>
<reference evidence="1 2" key="1">
    <citation type="submission" date="2007-08" db="EMBL/GenBank/DDBJ databases">
        <authorList>
            <person name="Fulton L."/>
            <person name="Clifton S."/>
            <person name="Fulton B."/>
            <person name="Xu J."/>
            <person name="Minx P."/>
            <person name="Pepin K.H."/>
            <person name="Johnson M."/>
            <person name="Thiruvilangam P."/>
            <person name="Bhonagiri V."/>
            <person name="Nash W.E."/>
            <person name="Mardis E.R."/>
            <person name="Wilson R.K."/>
        </authorList>
    </citation>
    <scope>NUCLEOTIDE SEQUENCE [LARGE SCALE GENOMIC DNA]</scope>
    <source>
        <strain evidence="2">ATCC BAA-613 / DSM 15670 / CCUG 46953 / JCM 12243 / WAL 16351</strain>
    </source>
</reference>